<dbReference type="EMBL" id="ABXJ01000129">
    <property type="protein sequence ID" value="EEA89571.1"/>
    <property type="molecule type" value="Genomic_DNA"/>
</dbReference>
<keyword evidence="3" id="KW-0175">Coiled coil</keyword>
<dbReference type="SUPFAM" id="SSF63817">
    <property type="entry name" value="Sortase"/>
    <property type="match status" value="1"/>
</dbReference>
<keyword evidence="7" id="KW-1185">Reference proteome</keyword>
<keyword evidence="5" id="KW-0812">Transmembrane</keyword>
<keyword evidence="1" id="KW-0378">Hydrolase</keyword>
<feature type="active site" description="Acyl-thioester intermediate" evidence="2">
    <location>
        <position position="249"/>
    </location>
</feature>
<dbReference type="GO" id="GO:0016787">
    <property type="term" value="F:hydrolase activity"/>
    <property type="evidence" value="ECO:0007669"/>
    <property type="project" value="UniProtKB-KW"/>
</dbReference>
<dbReference type="AlphaFoldDB" id="B6GDP6"/>
<dbReference type="InterPro" id="IPR009835">
    <property type="entry name" value="SrtB"/>
</dbReference>
<dbReference type="HOGENOM" id="CLU_034078_3_2_11"/>
<feature type="non-terminal residue" evidence="6">
    <location>
        <position position="1"/>
    </location>
</feature>
<accession>B6GDP6</accession>
<evidence type="ECO:0000256" key="5">
    <source>
        <dbReference type="SAM" id="Phobius"/>
    </source>
</evidence>
<feature type="region of interest" description="Disordered" evidence="4">
    <location>
        <begin position="1"/>
        <end position="20"/>
    </location>
</feature>
<dbReference type="STRING" id="445975.COLSTE_02229"/>
<organism evidence="6 7">
    <name type="scientific">Collinsella stercoris DSM 13279</name>
    <dbReference type="NCBI Taxonomy" id="445975"/>
    <lineage>
        <taxon>Bacteria</taxon>
        <taxon>Bacillati</taxon>
        <taxon>Actinomycetota</taxon>
        <taxon>Coriobacteriia</taxon>
        <taxon>Coriobacteriales</taxon>
        <taxon>Coriobacteriaceae</taxon>
        <taxon>Collinsella</taxon>
    </lineage>
</organism>
<evidence type="ECO:0000313" key="7">
    <source>
        <dbReference type="Proteomes" id="UP000003560"/>
    </source>
</evidence>
<dbReference type="Gene3D" id="2.40.260.10">
    <property type="entry name" value="Sortase"/>
    <property type="match status" value="1"/>
</dbReference>
<reference evidence="6 7" key="1">
    <citation type="submission" date="2008-10" db="EMBL/GenBank/DDBJ databases">
        <title>Draft genome sequence of Collinsella stercoris (DSM 13279).</title>
        <authorList>
            <person name="Sudarsanam P."/>
            <person name="Ley R."/>
            <person name="Guruge J."/>
            <person name="Turnbaugh P.J."/>
            <person name="Mahowald M."/>
            <person name="Liep D."/>
            <person name="Gordon J."/>
        </authorList>
    </citation>
    <scope>NUCLEOTIDE SEQUENCE [LARGE SCALE GENOMIC DNA]</scope>
    <source>
        <strain evidence="6 7">DSM 13279</strain>
    </source>
</reference>
<evidence type="ECO:0000256" key="1">
    <source>
        <dbReference type="ARBA" id="ARBA00022801"/>
    </source>
</evidence>
<dbReference type="InterPro" id="IPR005754">
    <property type="entry name" value="Sortase"/>
</dbReference>
<evidence type="ECO:0000313" key="6">
    <source>
        <dbReference type="EMBL" id="EEA89571.1"/>
    </source>
</evidence>
<keyword evidence="5" id="KW-1133">Transmembrane helix</keyword>
<evidence type="ECO:0000256" key="3">
    <source>
        <dbReference type="SAM" id="Coils"/>
    </source>
</evidence>
<dbReference type="Pfam" id="PF04203">
    <property type="entry name" value="Sortase"/>
    <property type="match status" value="1"/>
</dbReference>
<gene>
    <name evidence="6" type="ORF">COLSTE_02229</name>
</gene>
<comment type="caution">
    <text evidence="6">The sequence shown here is derived from an EMBL/GenBank/DDBJ whole genome shotgun (WGS) entry which is preliminary data.</text>
</comment>
<sequence length="280" mass="30491">QPAGHMPSDHRGGNRNQTRRGKRNAASYVLIAIGVVLLLVAGGLFIHAQIGYKQAAEFYDTLNTQAIKDTESDGSGVPSIDFDALTKVNEDVVGWIYIPGTNINYAVVQGETNDTYLRTLISGEYNASGSVFMDMDDTAPGLVDQQTTLYGHHMNDGSMFTQVYDSLSQEKFDSIERVYYMTPDATYELEPLFTMRVEDDYVAARQVNFEGTAGLAQYLSDSLKNAEAKASDAEAKIQDASAVLTLVTCDDAFLAQTKRAAMVCTLVGEVDTENVDAASE</sequence>
<reference evidence="6 7" key="2">
    <citation type="submission" date="2008-10" db="EMBL/GenBank/DDBJ databases">
        <authorList>
            <person name="Fulton L."/>
            <person name="Clifton S."/>
            <person name="Fulton B."/>
            <person name="Xu J."/>
            <person name="Minx P."/>
            <person name="Pepin K.H."/>
            <person name="Johnson M."/>
            <person name="Thiruvilangam P."/>
            <person name="Bhonagiri V."/>
            <person name="Nash W.E."/>
            <person name="Mardis E.R."/>
            <person name="Wilson R.K."/>
        </authorList>
    </citation>
    <scope>NUCLEOTIDE SEQUENCE [LARGE SCALE GENOMIC DNA]</scope>
    <source>
        <strain evidence="6 7">DSM 13279</strain>
    </source>
</reference>
<proteinExistence type="predicted"/>
<evidence type="ECO:0000256" key="4">
    <source>
        <dbReference type="SAM" id="MobiDB-lite"/>
    </source>
</evidence>
<dbReference type="Proteomes" id="UP000003560">
    <property type="component" value="Unassembled WGS sequence"/>
</dbReference>
<dbReference type="eggNOG" id="COG4509">
    <property type="taxonomic scope" value="Bacteria"/>
</dbReference>
<dbReference type="InterPro" id="IPR023365">
    <property type="entry name" value="Sortase_dom-sf"/>
</dbReference>
<feature type="coiled-coil region" evidence="3">
    <location>
        <begin position="216"/>
        <end position="243"/>
    </location>
</feature>
<evidence type="ECO:0000256" key="2">
    <source>
        <dbReference type="PIRSR" id="PIRSR605754-1"/>
    </source>
</evidence>
<dbReference type="RefSeq" id="WP_006721855.1">
    <property type="nucleotide sequence ID" value="NZ_DS995479.1"/>
</dbReference>
<keyword evidence="5" id="KW-0472">Membrane</keyword>
<feature type="transmembrane region" description="Helical" evidence="5">
    <location>
        <begin position="25"/>
        <end position="46"/>
    </location>
</feature>
<feature type="active site" description="Proton donor/acceptor" evidence="2">
    <location>
        <position position="152"/>
    </location>
</feature>
<dbReference type="CDD" id="cd05826">
    <property type="entry name" value="Sortase_B"/>
    <property type="match status" value="1"/>
</dbReference>
<protein>
    <submittedName>
        <fullName evidence="6">Putative sortase, SrtB family</fullName>
    </submittedName>
</protein>
<name>B6GDP6_9ACTN</name>